<feature type="domain" description="Cadherin" evidence="11">
    <location>
        <begin position="102"/>
        <end position="199"/>
    </location>
</feature>
<dbReference type="Gene3D" id="2.60.40.60">
    <property type="entry name" value="Cadherins"/>
    <property type="match status" value="3"/>
</dbReference>
<dbReference type="InParanoid" id="E4XDJ6"/>
<dbReference type="GO" id="GO:0007156">
    <property type="term" value="P:homophilic cell adhesion via plasma membrane adhesion molecules"/>
    <property type="evidence" value="ECO:0007669"/>
    <property type="project" value="InterPro"/>
</dbReference>
<dbReference type="InterPro" id="IPR050971">
    <property type="entry name" value="Cadherin-domain_protein"/>
</dbReference>
<keyword evidence="5" id="KW-0130">Cell adhesion</keyword>
<evidence type="ECO:0000256" key="10">
    <source>
        <dbReference type="SAM" id="SignalP"/>
    </source>
</evidence>
<dbReference type="PANTHER" id="PTHR24025">
    <property type="entry name" value="DESMOGLEIN FAMILY MEMBER"/>
    <property type="match status" value="1"/>
</dbReference>
<dbReference type="InterPro" id="IPR015919">
    <property type="entry name" value="Cadherin-like_sf"/>
</dbReference>
<dbReference type="GO" id="GO:0005886">
    <property type="term" value="C:plasma membrane"/>
    <property type="evidence" value="ECO:0007669"/>
    <property type="project" value="InterPro"/>
</dbReference>
<dbReference type="PRINTS" id="PR00205">
    <property type="entry name" value="CADHERIN"/>
</dbReference>
<dbReference type="GO" id="GO:0005911">
    <property type="term" value="C:cell-cell junction"/>
    <property type="evidence" value="ECO:0007669"/>
    <property type="project" value="TreeGrafter"/>
</dbReference>
<dbReference type="InterPro" id="IPR002126">
    <property type="entry name" value="Cadherin-like_dom"/>
</dbReference>
<feature type="chain" id="PRO_5005673894" description="Cadherin domain-containing protein" evidence="10">
    <location>
        <begin position="22"/>
        <end position="1062"/>
    </location>
</feature>
<dbReference type="Proteomes" id="UP000001307">
    <property type="component" value="Unassembled WGS sequence"/>
</dbReference>
<accession>E4XDJ6</accession>
<keyword evidence="2 9" id="KW-0812">Transmembrane</keyword>
<dbReference type="OrthoDB" id="10521284at2759"/>
<evidence type="ECO:0000313" key="13">
    <source>
        <dbReference type="Proteomes" id="UP000001307"/>
    </source>
</evidence>
<comment type="subcellular location">
    <subcellularLocation>
        <location evidence="1">Membrane</location>
    </subcellularLocation>
</comment>
<proteinExistence type="predicted"/>
<keyword evidence="7 9" id="KW-0472">Membrane</keyword>
<dbReference type="EMBL" id="FN653039">
    <property type="protein sequence ID" value="CBY19234.1"/>
    <property type="molecule type" value="Genomic_DNA"/>
</dbReference>
<evidence type="ECO:0000256" key="4">
    <source>
        <dbReference type="ARBA" id="ARBA00022837"/>
    </source>
</evidence>
<dbReference type="SUPFAM" id="SSF49313">
    <property type="entry name" value="Cadherin-like"/>
    <property type="match status" value="4"/>
</dbReference>
<dbReference type="SMART" id="SM00112">
    <property type="entry name" value="CA"/>
    <property type="match status" value="2"/>
</dbReference>
<feature type="signal peptide" evidence="10">
    <location>
        <begin position="1"/>
        <end position="21"/>
    </location>
</feature>
<evidence type="ECO:0000256" key="5">
    <source>
        <dbReference type="ARBA" id="ARBA00022889"/>
    </source>
</evidence>
<dbReference type="PROSITE" id="PS00232">
    <property type="entry name" value="CADHERIN_1"/>
    <property type="match status" value="1"/>
</dbReference>
<dbReference type="CDD" id="cd11304">
    <property type="entry name" value="Cadherin_repeat"/>
    <property type="match status" value="3"/>
</dbReference>
<evidence type="ECO:0000256" key="6">
    <source>
        <dbReference type="ARBA" id="ARBA00022989"/>
    </source>
</evidence>
<dbReference type="AlphaFoldDB" id="E4XDJ6"/>
<dbReference type="GO" id="GO:0005509">
    <property type="term" value="F:calcium ion binding"/>
    <property type="evidence" value="ECO:0007669"/>
    <property type="project" value="UniProtKB-UniRule"/>
</dbReference>
<gene>
    <name evidence="12" type="ORF">GSOID_T00008239001</name>
</gene>
<name>E4XDJ6_OIKDI</name>
<keyword evidence="3" id="KW-0677">Repeat</keyword>
<evidence type="ECO:0000256" key="2">
    <source>
        <dbReference type="ARBA" id="ARBA00022692"/>
    </source>
</evidence>
<dbReference type="PROSITE" id="PS50268">
    <property type="entry name" value="CADHERIN_2"/>
    <property type="match status" value="2"/>
</dbReference>
<keyword evidence="13" id="KW-1185">Reference proteome</keyword>
<keyword evidence="4 8" id="KW-0106">Calcium</keyword>
<protein>
    <recommendedName>
        <fullName evidence="11">Cadherin domain-containing protein</fullName>
    </recommendedName>
</protein>
<evidence type="ECO:0000256" key="8">
    <source>
        <dbReference type="PROSITE-ProRule" id="PRU00043"/>
    </source>
</evidence>
<evidence type="ECO:0000259" key="11">
    <source>
        <dbReference type="PROSITE" id="PS50268"/>
    </source>
</evidence>
<feature type="transmembrane region" description="Helical" evidence="9">
    <location>
        <begin position="914"/>
        <end position="934"/>
    </location>
</feature>
<evidence type="ECO:0000256" key="3">
    <source>
        <dbReference type="ARBA" id="ARBA00022737"/>
    </source>
</evidence>
<dbReference type="PANTHER" id="PTHR24025:SF23">
    <property type="entry name" value="NEURAL-CADHERIN"/>
    <property type="match status" value="1"/>
</dbReference>
<sequence length="1062" mass="119906">MNFKINSILCLLILLKNAVLAQRLLTCNGEVTKNFEKDLTERIFYTAVIKFYVQQDEIFISATLEKCSKRALVLFAFSNDEPVFLYALIPILQKLNNSLSFVNERYQIRAPENWSSSDQAIAQFEAGNSNAGQVSYKIIQKVNEIRIDKINGRIFLVEAINREKVSSLSFQIEATSESLSARTNVTLQLIDLNDNIPLIDDYYRTLNAVESSTLSVLTSLNSSDPDSSMNARIRFTIGKECPGSVGVDYYTGKIQTRGKLDFASNVNCSIWAYDLGAASIPSKIEFELLPWTNPDKKSTIGFDFPVEEYHVFLKENSVEEKHLLSLPKNMAVKYSLVGEAGRQSFQMRKNQLWTTGSVDREISKTIKLLIAARLGKESRFVEAFIHVLDENDQQPVIQPIGDLFVEEEFTVGILLYRVEVNDLDETAFFEFSVVKGNKFVSIERFSGFLYLRQFPFQSEKICVSVSDGRFSDENCFFLRPANGDSVQFFDREKITLNSRSFTPSALTVTNGFGEAVSDFDVFLNKQASALELSLPVIPNSTSIFILGSSLSSSRTFAIAHQPAEQSQLISPADLGRITLSKSWMPFGEILFSFEIGFKRSYRIDENVSVEIEPNELFEAKFSKEGGRMIVFSRGFSVEKAKRIESIEIKVGNEKIKVPVEISSLSKLNPLFKIDAANEPNVDFCADSTLITYEAPTIFCQNLRSAKPVVLRDRTQDQVPKIVKKSKSRAFVEHVIEVEESKSPGSILLSGIDGLIVKQEEPIPVQLEFRNLKLTRMLNYEEKRAYTVDLWDPGTMRHTGKVAISVQDVDEFFPVVKNAVNNVVRFTSPWILSRRTKIGRLEFTDNDGGKYSTVRVFNYEDDLSAPRRLDVDDENNVFLRSKNFTVNFSERFIASSGERRTVFSIQVSKSAPPSFFLWFIPVFIFVSSGTAAFLFTKRRKDELDEIRTASDPTPEVFSHDKLCNFADDSNSETVQISQAATTKFLADEDLPISDGFLLNSKSKDSACRFEQNYFVVTTPVSKFLSDSDSDEECSENCESHRGKEKLETTLRRGGSIKNGELHI</sequence>
<keyword evidence="6 9" id="KW-1133">Transmembrane helix</keyword>
<keyword evidence="10" id="KW-0732">Signal</keyword>
<organism evidence="12">
    <name type="scientific">Oikopleura dioica</name>
    <name type="common">Tunicate</name>
    <dbReference type="NCBI Taxonomy" id="34765"/>
    <lineage>
        <taxon>Eukaryota</taxon>
        <taxon>Metazoa</taxon>
        <taxon>Chordata</taxon>
        <taxon>Tunicata</taxon>
        <taxon>Appendicularia</taxon>
        <taxon>Copelata</taxon>
        <taxon>Oikopleuridae</taxon>
        <taxon>Oikopleura</taxon>
    </lineage>
</organism>
<evidence type="ECO:0000256" key="1">
    <source>
        <dbReference type="ARBA" id="ARBA00004370"/>
    </source>
</evidence>
<feature type="domain" description="Cadherin" evidence="11">
    <location>
        <begin position="317"/>
        <end position="397"/>
    </location>
</feature>
<dbReference type="InterPro" id="IPR020894">
    <property type="entry name" value="Cadherin_CS"/>
</dbReference>
<evidence type="ECO:0000313" key="12">
    <source>
        <dbReference type="EMBL" id="CBY19234.1"/>
    </source>
</evidence>
<evidence type="ECO:0000256" key="7">
    <source>
        <dbReference type="ARBA" id="ARBA00023136"/>
    </source>
</evidence>
<evidence type="ECO:0000256" key="9">
    <source>
        <dbReference type="SAM" id="Phobius"/>
    </source>
</evidence>
<reference evidence="12" key="1">
    <citation type="journal article" date="2010" name="Science">
        <title>Plasticity of animal genome architecture unmasked by rapid evolution of a pelagic tunicate.</title>
        <authorList>
            <person name="Denoeud F."/>
            <person name="Henriet S."/>
            <person name="Mungpakdee S."/>
            <person name="Aury J.M."/>
            <person name="Da Silva C."/>
            <person name="Brinkmann H."/>
            <person name="Mikhaleva J."/>
            <person name="Olsen L.C."/>
            <person name="Jubin C."/>
            <person name="Canestro C."/>
            <person name="Bouquet J.M."/>
            <person name="Danks G."/>
            <person name="Poulain J."/>
            <person name="Campsteijn C."/>
            <person name="Adamski M."/>
            <person name="Cross I."/>
            <person name="Yadetie F."/>
            <person name="Muffato M."/>
            <person name="Louis A."/>
            <person name="Butcher S."/>
            <person name="Tsagkogeorga G."/>
            <person name="Konrad A."/>
            <person name="Singh S."/>
            <person name="Jensen M.F."/>
            <person name="Cong E.H."/>
            <person name="Eikeseth-Otteraa H."/>
            <person name="Noel B."/>
            <person name="Anthouard V."/>
            <person name="Porcel B.M."/>
            <person name="Kachouri-Lafond R."/>
            <person name="Nishino A."/>
            <person name="Ugolini M."/>
            <person name="Chourrout P."/>
            <person name="Nishida H."/>
            <person name="Aasland R."/>
            <person name="Huzurbazar S."/>
            <person name="Westhof E."/>
            <person name="Delsuc F."/>
            <person name="Lehrach H."/>
            <person name="Reinhardt R."/>
            <person name="Weissenbach J."/>
            <person name="Roy S.W."/>
            <person name="Artiguenave F."/>
            <person name="Postlethwait J.H."/>
            <person name="Manak J.R."/>
            <person name="Thompson E.M."/>
            <person name="Jaillon O."/>
            <person name="Du Pasquier L."/>
            <person name="Boudinot P."/>
            <person name="Liberles D.A."/>
            <person name="Volff J.N."/>
            <person name="Philippe H."/>
            <person name="Lenhard B."/>
            <person name="Roest Crollius H."/>
            <person name="Wincker P."/>
            <person name="Chourrout D."/>
        </authorList>
    </citation>
    <scope>NUCLEOTIDE SEQUENCE [LARGE SCALE GENOMIC DNA]</scope>
</reference>